<sequence>MKTFKMVLSILVGLFVLMSLLPYGKRENPQSDPKLALEAPKNVKQIFKRSCYDCHSNHTVWPWYSYVFPLSWSVIDHVRNGRAALNFDEWKKYDREKRAELKDDIARKSGVSMPLKGYLWFHKDAKLSKEDIKIIREWAYKDE</sequence>
<feature type="domain" description="Haem-binding" evidence="1">
    <location>
        <begin position="12"/>
        <end position="143"/>
    </location>
</feature>
<dbReference type="SMART" id="SM01235">
    <property type="entry name" value="Haem_bd"/>
    <property type="match status" value="1"/>
</dbReference>
<dbReference type="Pfam" id="PF14376">
    <property type="entry name" value="Haem_bd"/>
    <property type="match status" value="1"/>
</dbReference>
<gene>
    <name evidence="2" type="ORF">MNB_SM-7-388</name>
</gene>
<evidence type="ECO:0000259" key="1">
    <source>
        <dbReference type="SMART" id="SM01235"/>
    </source>
</evidence>
<protein>
    <recommendedName>
        <fullName evidence="1">Haem-binding domain-containing protein</fullName>
    </recommendedName>
</protein>
<name>A0A1W1BS96_9ZZZZ</name>
<evidence type="ECO:0000313" key="2">
    <source>
        <dbReference type="EMBL" id="SFV56396.1"/>
    </source>
</evidence>
<reference evidence="2" key="1">
    <citation type="submission" date="2016-10" db="EMBL/GenBank/DDBJ databases">
        <authorList>
            <person name="de Groot N.N."/>
        </authorList>
    </citation>
    <scope>NUCLEOTIDE SEQUENCE</scope>
</reference>
<dbReference type="InterPro" id="IPR025992">
    <property type="entry name" value="Haem-bd"/>
</dbReference>
<accession>A0A1W1BS96</accession>
<dbReference type="EMBL" id="FPHB01000038">
    <property type="protein sequence ID" value="SFV56396.1"/>
    <property type="molecule type" value="Genomic_DNA"/>
</dbReference>
<dbReference type="AlphaFoldDB" id="A0A1W1BS96"/>
<proteinExistence type="predicted"/>
<organism evidence="2">
    <name type="scientific">hydrothermal vent metagenome</name>
    <dbReference type="NCBI Taxonomy" id="652676"/>
    <lineage>
        <taxon>unclassified sequences</taxon>
        <taxon>metagenomes</taxon>
        <taxon>ecological metagenomes</taxon>
    </lineage>
</organism>